<reference evidence="2 3" key="1">
    <citation type="submission" date="2017-11" db="EMBL/GenBank/DDBJ databases">
        <title>De novo assembly and phasing of dikaryotic genomes from two isolates of Puccinia coronata f. sp. avenae, the causal agent of oat crown rust.</title>
        <authorList>
            <person name="Miller M.E."/>
            <person name="Zhang Y."/>
            <person name="Omidvar V."/>
            <person name="Sperschneider J."/>
            <person name="Schwessinger B."/>
            <person name="Raley C."/>
            <person name="Palmer J.M."/>
            <person name="Garnica D."/>
            <person name="Upadhyaya N."/>
            <person name="Rathjen J."/>
            <person name="Taylor J.M."/>
            <person name="Park R.F."/>
            <person name="Dodds P.N."/>
            <person name="Hirsch C.D."/>
            <person name="Kianian S.F."/>
            <person name="Figueroa M."/>
        </authorList>
    </citation>
    <scope>NUCLEOTIDE SEQUENCE [LARGE SCALE GENOMIC DNA]</scope>
    <source>
        <strain evidence="2">12SD80</strain>
    </source>
</reference>
<dbReference type="Proteomes" id="UP000235392">
    <property type="component" value="Unassembled WGS sequence"/>
</dbReference>
<gene>
    <name evidence="2" type="ORF">PCASD_25462</name>
</gene>
<organism evidence="2 3">
    <name type="scientific">Puccinia coronata f. sp. avenae</name>
    <dbReference type="NCBI Taxonomy" id="200324"/>
    <lineage>
        <taxon>Eukaryota</taxon>
        <taxon>Fungi</taxon>
        <taxon>Dikarya</taxon>
        <taxon>Basidiomycota</taxon>
        <taxon>Pucciniomycotina</taxon>
        <taxon>Pucciniomycetes</taxon>
        <taxon>Pucciniales</taxon>
        <taxon>Pucciniaceae</taxon>
        <taxon>Puccinia</taxon>
    </lineage>
</organism>
<accession>A0A2N5RW28</accession>
<name>A0A2N5RW28_9BASI</name>
<comment type="caution">
    <text evidence="2">The sequence shown here is derived from an EMBL/GenBank/DDBJ whole genome shotgun (WGS) entry which is preliminary data.</text>
</comment>
<protein>
    <submittedName>
        <fullName evidence="2">Uncharacterized protein</fullName>
    </submittedName>
</protein>
<evidence type="ECO:0000256" key="1">
    <source>
        <dbReference type="SAM" id="MobiDB-lite"/>
    </source>
</evidence>
<dbReference type="EMBL" id="PGCI01001388">
    <property type="protein sequence ID" value="PLW05162.1"/>
    <property type="molecule type" value="Genomic_DNA"/>
</dbReference>
<evidence type="ECO:0000313" key="3">
    <source>
        <dbReference type="Proteomes" id="UP000235392"/>
    </source>
</evidence>
<evidence type="ECO:0000313" key="2">
    <source>
        <dbReference type="EMBL" id="PLW05162.1"/>
    </source>
</evidence>
<dbReference type="AlphaFoldDB" id="A0A2N5RW28"/>
<feature type="non-terminal residue" evidence="2">
    <location>
        <position position="60"/>
    </location>
</feature>
<proteinExistence type="predicted"/>
<feature type="region of interest" description="Disordered" evidence="1">
    <location>
        <begin position="1"/>
        <end position="49"/>
    </location>
</feature>
<feature type="compositionally biased region" description="Polar residues" evidence="1">
    <location>
        <begin position="1"/>
        <end position="23"/>
    </location>
</feature>
<sequence length="60" mass="6534">MALERTSQSDSCSVSQPTASSPFSDKFRSRLLPESRLQAPEPSGTHWPKSLRAPFGLACV</sequence>